<feature type="domain" description="Glycosyltransferase RgtA/B/C/D-like" evidence="9">
    <location>
        <begin position="91"/>
        <end position="225"/>
    </location>
</feature>
<dbReference type="GO" id="GO:0005886">
    <property type="term" value="C:plasma membrane"/>
    <property type="evidence" value="ECO:0007669"/>
    <property type="project" value="UniProtKB-SubCell"/>
</dbReference>
<dbReference type="InterPro" id="IPR050297">
    <property type="entry name" value="LipidA_mod_glycosyltrf_83"/>
</dbReference>
<evidence type="ECO:0000259" key="9">
    <source>
        <dbReference type="Pfam" id="PF13231"/>
    </source>
</evidence>
<reference evidence="10 11" key="1">
    <citation type="submission" date="2019-06" db="EMBL/GenBank/DDBJ databases">
        <title>Genome sequence of Litorilinea aerophila BAA-2444.</title>
        <authorList>
            <person name="Maclea K.S."/>
            <person name="Maurais E.G."/>
            <person name="Iannazzi L.C."/>
        </authorList>
    </citation>
    <scope>NUCLEOTIDE SEQUENCE [LARGE SCALE GENOMIC DNA]</scope>
    <source>
        <strain evidence="10 11">ATCC BAA-2444</strain>
    </source>
</reference>
<dbReference type="Pfam" id="PF13231">
    <property type="entry name" value="PMT_2"/>
    <property type="match status" value="1"/>
</dbReference>
<evidence type="ECO:0000256" key="2">
    <source>
        <dbReference type="ARBA" id="ARBA00022475"/>
    </source>
</evidence>
<evidence type="ECO:0000256" key="1">
    <source>
        <dbReference type="ARBA" id="ARBA00004651"/>
    </source>
</evidence>
<keyword evidence="6 8" id="KW-1133">Transmembrane helix</keyword>
<feature type="transmembrane region" description="Helical" evidence="8">
    <location>
        <begin position="116"/>
        <end position="137"/>
    </location>
</feature>
<evidence type="ECO:0000256" key="3">
    <source>
        <dbReference type="ARBA" id="ARBA00022676"/>
    </source>
</evidence>
<evidence type="ECO:0000256" key="7">
    <source>
        <dbReference type="ARBA" id="ARBA00023136"/>
    </source>
</evidence>
<comment type="subcellular location">
    <subcellularLocation>
        <location evidence="1">Cell membrane</location>
        <topology evidence="1">Multi-pass membrane protein</topology>
    </subcellularLocation>
</comment>
<evidence type="ECO:0000256" key="6">
    <source>
        <dbReference type="ARBA" id="ARBA00022989"/>
    </source>
</evidence>
<dbReference type="OrthoDB" id="9775035at2"/>
<feature type="transmembrane region" description="Helical" evidence="8">
    <location>
        <begin position="202"/>
        <end position="223"/>
    </location>
</feature>
<feature type="transmembrane region" description="Helical" evidence="8">
    <location>
        <begin position="235"/>
        <end position="253"/>
    </location>
</feature>
<keyword evidence="4 10" id="KW-0808">Transferase</keyword>
<dbReference type="InParanoid" id="A0A540VHI3"/>
<feature type="transmembrane region" description="Helical" evidence="8">
    <location>
        <begin position="363"/>
        <end position="384"/>
    </location>
</feature>
<feature type="transmembrane region" description="Helical" evidence="8">
    <location>
        <begin position="42"/>
        <end position="64"/>
    </location>
</feature>
<dbReference type="RefSeq" id="WP_141609778.1">
    <property type="nucleotide sequence ID" value="NZ_VIGC02000009.1"/>
</dbReference>
<evidence type="ECO:0000256" key="4">
    <source>
        <dbReference type="ARBA" id="ARBA00022679"/>
    </source>
</evidence>
<organism evidence="10 11">
    <name type="scientific">Litorilinea aerophila</name>
    <dbReference type="NCBI Taxonomy" id="1204385"/>
    <lineage>
        <taxon>Bacteria</taxon>
        <taxon>Bacillati</taxon>
        <taxon>Chloroflexota</taxon>
        <taxon>Caldilineae</taxon>
        <taxon>Caldilineales</taxon>
        <taxon>Caldilineaceae</taxon>
        <taxon>Litorilinea</taxon>
    </lineage>
</organism>
<keyword evidence="11" id="KW-1185">Reference proteome</keyword>
<dbReference type="PANTHER" id="PTHR33908:SF11">
    <property type="entry name" value="MEMBRANE PROTEIN"/>
    <property type="match status" value="1"/>
</dbReference>
<keyword evidence="3" id="KW-0328">Glycosyltransferase</keyword>
<keyword evidence="7 8" id="KW-0472">Membrane</keyword>
<dbReference type="GO" id="GO:0016763">
    <property type="term" value="F:pentosyltransferase activity"/>
    <property type="evidence" value="ECO:0007669"/>
    <property type="project" value="TreeGrafter"/>
</dbReference>
<name>A0A540VHI3_9CHLR</name>
<sequence length="619" mass="67739">MSRQSSWPAIPAPPPLAGHGRRVLTAVHFGARAGLLARADTLALAVLILVGFGLRLGLLGRFPFHADEALYGYWARYTWPDDPLFLQVWPDKPPLFIWSLALAFRLFGASEAGAQMVNVLASTLTIPLVAAIARRWWGRPASLVAAMLLALNPFAISFAATAFTDPMLVLAGTFGLAAAARGWPLWAGIGLGAAIMTKQQGLLYAPLILAVLAFAPASAREAVSPSSRLAGLGRRLGLALVGTGLVVLPIVYWDSLRWDVAPSPWDLSVRHYGGLTLTHPADWLGRLRAWSELAWYLAAGRLPWAGWALLAAAGLLHLVQSGVNTTAEIPGALWARPLRWKQLANFYRDLPGRRRWPGTMEPGPFLLLVAWGAGFLALHVVASVQVWDRYLLPLAPILALAGARLAAALGEPWPANPGWRKSPGRNPLVETLSKFLPRLTRPGWTVGMLLLVGLLGIQPARVAATGGLPIGSDHGAMTGLHQALRWLQQENPDGYVLYHRVLGWHYRFYLYDPIRHGQVELRWYPSTTYLADNALKTPHRRKFLLVPAWAPQPDLAARLAMQGLQAQKRLQAGNFTLYELTQPPRPFCTWCLCRDPGAPARMPFAVWSGPQLSREQPSP</sequence>
<evidence type="ECO:0000256" key="8">
    <source>
        <dbReference type="SAM" id="Phobius"/>
    </source>
</evidence>
<comment type="caution">
    <text evidence="10">The sequence shown here is derived from an EMBL/GenBank/DDBJ whole genome shotgun (WGS) entry which is preliminary data.</text>
</comment>
<dbReference type="PANTHER" id="PTHR33908">
    <property type="entry name" value="MANNOSYLTRANSFERASE YKCB-RELATED"/>
    <property type="match status" value="1"/>
</dbReference>
<evidence type="ECO:0000256" key="5">
    <source>
        <dbReference type="ARBA" id="ARBA00022692"/>
    </source>
</evidence>
<dbReference type="Proteomes" id="UP000317371">
    <property type="component" value="Unassembled WGS sequence"/>
</dbReference>
<keyword evidence="2" id="KW-1003">Cell membrane</keyword>
<proteinExistence type="predicted"/>
<evidence type="ECO:0000313" key="11">
    <source>
        <dbReference type="Proteomes" id="UP000317371"/>
    </source>
</evidence>
<evidence type="ECO:0000313" key="10">
    <source>
        <dbReference type="EMBL" id="TQE96225.1"/>
    </source>
</evidence>
<gene>
    <name evidence="10" type="ORF">FKZ61_09105</name>
</gene>
<feature type="transmembrane region" description="Helical" evidence="8">
    <location>
        <begin position="170"/>
        <end position="196"/>
    </location>
</feature>
<keyword evidence="5 8" id="KW-0812">Transmembrane</keyword>
<dbReference type="GO" id="GO:0009103">
    <property type="term" value="P:lipopolysaccharide biosynthetic process"/>
    <property type="evidence" value="ECO:0007669"/>
    <property type="project" value="UniProtKB-ARBA"/>
</dbReference>
<feature type="transmembrane region" description="Helical" evidence="8">
    <location>
        <begin position="143"/>
        <end position="163"/>
    </location>
</feature>
<accession>A0A540VHI3</accession>
<protein>
    <submittedName>
        <fullName evidence="10">Phospholipid carrier-dependent glycosyltransferase</fullName>
    </submittedName>
</protein>
<dbReference type="InterPro" id="IPR038731">
    <property type="entry name" value="RgtA/B/C-like"/>
</dbReference>
<dbReference type="EMBL" id="VIGC01000009">
    <property type="protein sequence ID" value="TQE96225.1"/>
    <property type="molecule type" value="Genomic_DNA"/>
</dbReference>
<dbReference type="AlphaFoldDB" id="A0A540VHI3"/>